<accession>A0A2Z6RWQ7</accession>
<dbReference type="InterPro" id="IPR017455">
    <property type="entry name" value="Znf_FYVE-rel"/>
</dbReference>
<dbReference type="SUPFAM" id="SSF57903">
    <property type="entry name" value="FYVE/PHD zinc finger"/>
    <property type="match status" value="1"/>
</dbReference>
<evidence type="ECO:0000256" key="1">
    <source>
        <dbReference type="ARBA" id="ARBA00022723"/>
    </source>
</evidence>
<dbReference type="InterPro" id="IPR000306">
    <property type="entry name" value="Znf_FYVE"/>
</dbReference>
<dbReference type="AlphaFoldDB" id="A0A2Z6RWQ7"/>
<comment type="caution">
    <text evidence="6">The sequence shown here is derived from an EMBL/GenBank/DDBJ whole genome shotgun (WGS) entry which is preliminary data.</text>
</comment>
<gene>
    <name evidence="7" type="ORF">RCL2_001869700</name>
    <name evidence="6" type="ORF">RclHR1_02760009</name>
</gene>
<dbReference type="PROSITE" id="PS50178">
    <property type="entry name" value="ZF_FYVE"/>
    <property type="match status" value="1"/>
</dbReference>
<evidence type="ECO:0000256" key="2">
    <source>
        <dbReference type="ARBA" id="ARBA00022771"/>
    </source>
</evidence>
<name>A0A2Z6RWQ7_9GLOM</name>
<keyword evidence="1" id="KW-0479">Metal-binding</keyword>
<feature type="domain" description="FYVE-type" evidence="5">
    <location>
        <begin position="169"/>
        <end position="211"/>
    </location>
</feature>
<evidence type="ECO:0000259" key="5">
    <source>
        <dbReference type="PROSITE" id="PS50178"/>
    </source>
</evidence>
<evidence type="ECO:0000313" key="7">
    <source>
        <dbReference type="EMBL" id="GES91898.1"/>
    </source>
</evidence>
<reference evidence="6 8" key="1">
    <citation type="submission" date="2017-11" db="EMBL/GenBank/DDBJ databases">
        <title>The genome of Rhizophagus clarus HR1 reveals common genetic basis of auxotrophy among arbuscular mycorrhizal fungi.</title>
        <authorList>
            <person name="Kobayashi Y."/>
        </authorList>
    </citation>
    <scope>NUCLEOTIDE SEQUENCE [LARGE SCALE GENOMIC DNA]</scope>
    <source>
        <strain evidence="6 8">HR1</strain>
    </source>
</reference>
<dbReference type="EMBL" id="BLAL01000208">
    <property type="protein sequence ID" value="GES91898.1"/>
    <property type="molecule type" value="Genomic_DNA"/>
</dbReference>
<dbReference type="GO" id="GO:0008270">
    <property type="term" value="F:zinc ion binding"/>
    <property type="evidence" value="ECO:0007669"/>
    <property type="project" value="UniProtKB-KW"/>
</dbReference>
<reference evidence="7" key="2">
    <citation type="submission" date="2019-10" db="EMBL/GenBank/DDBJ databases">
        <title>Conservation and host-specific expression of non-tandemly repeated heterogenous ribosome RNA gene in arbuscular mycorrhizal fungi.</title>
        <authorList>
            <person name="Maeda T."/>
            <person name="Kobayashi Y."/>
            <person name="Nakagawa T."/>
            <person name="Ezawa T."/>
            <person name="Yamaguchi K."/>
            <person name="Bino T."/>
            <person name="Nishimoto Y."/>
            <person name="Shigenobu S."/>
            <person name="Kawaguchi M."/>
        </authorList>
    </citation>
    <scope>NUCLEOTIDE SEQUENCE</scope>
    <source>
        <strain evidence="7">HR1</strain>
    </source>
</reference>
<dbReference type="EMBL" id="BEXD01001957">
    <property type="protein sequence ID" value="GBB96456.1"/>
    <property type="molecule type" value="Genomic_DNA"/>
</dbReference>
<dbReference type="STRING" id="94130.A0A2Z6RWQ7"/>
<dbReference type="Pfam" id="PF01363">
    <property type="entry name" value="FYVE"/>
    <property type="match status" value="1"/>
</dbReference>
<evidence type="ECO:0000313" key="8">
    <source>
        <dbReference type="Proteomes" id="UP000247702"/>
    </source>
</evidence>
<keyword evidence="2 4" id="KW-0863">Zinc-finger</keyword>
<evidence type="ECO:0000256" key="3">
    <source>
        <dbReference type="ARBA" id="ARBA00022833"/>
    </source>
</evidence>
<dbReference type="Gene3D" id="3.30.40.10">
    <property type="entry name" value="Zinc/RING finger domain, C3HC4 (zinc finger)"/>
    <property type="match status" value="1"/>
</dbReference>
<organism evidence="6 8">
    <name type="scientific">Rhizophagus clarus</name>
    <dbReference type="NCBI Taxonomy" id="94130"/>
    <lineage>
        <taxon>Eukaryota</taxon>
        <taxon>Fungi</taxon>
        <taxon>Fungi incertae sedis</taxon>
        <taxon>Mucoromycota</taxon>
        <taxon>Glomeromycotina</taxon>
        <taxon>Glomeromycetes</taxon>
        <taxon>Glomerales</taxon>
        <taxon>Glomeraceae</taxon>
        <taxon>Rhizophagus</taxon>
    </lineage>
</organism>
<dbReference type="InterPro" id="IPR011011">
    <property type="entry name" value="Znf_FYVE_PHD"/>
</dbReference>
<dbReference type="Proteomes" id="UP000615446">
    <property type="component" value="Unassembled WGS sequence"/>
</dbReference>
<dbReference type="OrthoDB" id="10018316at2759"/>
<dbReference type="SMART" id="SM00064">
    <property type="entry name" value="FYVE"/>
    <property type="match status" value="1"/>
</dbReference>
<protein>
    <submittedName>
        <fullName evidence="7">Protein FREE1-like</fullName>
    </submittedName>
</protein>
<proteinExistence type="predicted"/>
<dbReference type="PANTHER" id="PTHR23164">
    <property type="entry name" value="EARLY ENDOSOME ANTIGEN 1"/>
    <property type="match status" value="1"/>
</dbReference>
<keyword evidence="3" id="KW-0862">Zinc</keyword>
<dbReference type="InterPro" id="IPR013083">
    <property type="entry name" value="Znf_RING/FYVE/PHD"/>
</dbReference>
<keyword evidence="8" id="KW-1185">Reference proteome</keyword>
<dbReference type="Proteomes" id="UP000247702">
    <property type="component" value="Unassembled WGS sequence"/>
</dbReference>
<sequence length="393" mass="46686">MDLSMLFSHRLLNRKIKIHPQKCTENYTENVETNKNISNTRPKNFLSLNEQQKSKYLSYEEIVVPSHPSSLKQHQDHTQENKNISSCDLLNNPIVSKSEENINIYQQQKDLLERVAVSNMTPPKVAQKELKNKSLFDEIKNICFKLVGKIDVFKIMTKNRIVKDHWKEDSMSKCCSFCNRKFTMFFRKHHCRICGNIYCSSCSSGRTLLDPILAIPAQFVSVTTSNKNVKYNRDSGGFEFDGFEYNYLDHEEFNQEQQEQRHYEREHEQYLGCQQQNQRLEFDYDYDYELYQDHDYEQDQYELEQEFNEESDENYMSDMNDEYSVTDCSDYNSDSSSLVDFNNCTCDMIYNDDDDSLTVNDSDDITYVSEPVRERICINCHKIFELDEKDWMF</sequence>
<evidence type="ECO:0000313" key="6">
    <source>
        <dbReference type="EMBL" id="GBB96456.1"/>
    </source>
</evidence>
<evidence type="ECO:0000256" key="4">
    <source>
        <dbReference type="PROSITE-ProRule" id="PRU00091"/>
    </source>
</evidence>